<dbReference type="InterPro" id="IPR007197">
    <property type="entry name" value="rSAM"/>
</dbReference>
<gene>
    <name evidence="6" type="ORF">HYY20_02450</name>
</gene>
<dbReference type="EMBL" id="JACPRF010000072">
    <property type="protein sequence ID" value="MBI2875724.1"/>
    <property type="molecule type" value="Genomic_DNA"/>
</dbReference>
<evidence type="ECO:0008006" key="8">
    <source>
        <dbReference type="Google" id="ProtNLM"/>
    </source>
</evidence>
<evidence type="ECO:0000256" key="1">
    <source>
        <dbReference type="ARBA" id="ARBA00001966"/>
    </source>
</evidence>
<reference evidence="6" key="1">
    <citation type="submission" date="2020-07" db="EMBL/GenBank/DDBJ databases">
        <title>Huge and variable diversity of episymbiotic CPR bacteria and DPANN archaea in groundwater ecosystems.</title>
        <authorList>
            <person name="He C.Y."/>
            <person name="Keren R."/>
            <person name="Whittaker M."/>
            <person name="Farag I.F."/>
            <person name="Doudna J."/>
            <person name="Cate J.H.D."/>
            <person name="Banfield J.F."/>
        </authorList>
    </citation>
    <scope>NUCLEOTIDE SEQUENCE</scope>
    <source>
        <strain evidence="6">NC_groundwater_672_Ag_B-0.1um_62_36</strain>
    </source>
</reference>
<dbReference type="SFLD" id="SFLDS00029">
    <property type="entry name" value="Radical_SAM"/>
    <property type="match status" value="1"/>
</dbReference>
<name>A0A932CM76_UNCTE</name>
<dbReference type="Gene3D" id="3.20.20.70">
    <property type="entry name" value="Aldolase class I"/>
    <property type="match status" value="1"/>
</dbReference>
<dbReference type="GO" id="GO:0003824">
    <property type="term" value="F:catalytic activity"/>
    <property type="evidence" value="ECO:0007669"/>
    <property type="project" value="InterPro"/>
</dbReference>
<evidence type="ECO:0000256" key="4">
    <source>
        <dbReference type="ARBA" id="ARBA00023004"/>
    </source>
</evidence>
<keyword evidence="2" id="KW-0949">S-adenosyl-L-methionine</keyword>
<feature type="non-terminal residue" evidence="6">
    <location>
        <position position="80"/>
    </location>
</feature>
<keyword evidence="3" id="KW-0479">Metal-binding</keyword>
<dbReference type="InterPro" id="IPR058240">
    <property type="entry name" value="rSAM_sf"/>
</dbReference>
<organism evidence="6 7">
    <name type="scientific">Tectimicrobiota bacterium</name>
    <dbReference type="NCBI Taxonomy" id="2528274"/>
    <lineage>
        <taxon>Bacteria</taxon>
        <taxon>Pseudomonadati</taxon>
        <taxon>Nitrospinota/Tectimicrobiota group</taxon>
        <taxon>Candidatus Tectimicrobiota</taxon>
    </lineage>
</organism>
<protein>
    <recommendedName>
        <fullName evidence="8">Radical SAM protein</fullName>
    </recommendedName>
</protein>
<accession>A0A932CM76</accession>
<evidence type="ECO:0000256" key="3">
    <source>
        <dbReference type="ARBA" id="ARBA00022723"/>
    </source>
</evidence>
<sequence length="80" mass="9464">MTKAAFCDTNIFRKDGIFYRMLTNSEREEFVKNNLHYHITFELTSKCHGSCGYCYNSSDEVTDYFLPAERVYRLVDEAKE</sequence>
<dbReference type="GO" id="GO:0046872">
    <property type="term" value="F:metal ion binding"/>
    <property type="evidence" value="ECO:0007669"/>
    <property type="project" value="UniProtKB-KW"/>
</dbReference>
<keyword evidence="4" id="KW-0408">Iron</keyword>
<proteinExistence type="predicted"/>
<evidence type="ECO:0000313" key="7">
    <source>
        <dbReference type="Proteomes" id="UP000769766"/>
    </source>
</evidence>
<keyword evidence="5" id="KW-0411">Iron-sulfur</keyword>
<dbReference type="Proteomes" id="UP000769766">
    <property type="component" value="Unassembled WGS sequence"/>
</dbReference>
<evidence type="ECO:0000256" key="2">
    <source>
        <dbReference type="ARBA" id="ARBA00022691"/>
    </source>
</evidence>
<dbReference type="SUPFAM" id="SSF102114">
    <property type="entry name" value="Radical SAM enzymes"/>
    <property type="match status" value="1"/>
</dbReference>
<comment type="cofactor">
    <cofactor evidence="1">
        <name>[4Fe-4S] cluster</name>
        <dbReference type="ChEBI" id="CHEBI:49883"/>
    </cofactor>
</comment>
<evidence type="ECO:0000313" key="6">
    <source>
        <dbReference type="EMBL" id="MBI2875724.1"/>
    </source>
</evidence>
<dbReference type="AlphaFoldDB" id="A0A932CM76"/>
<dbReference type="GO" id="GO:0051536">
    <property type="term" value="F:iron-sulfur cluster binding"/>
    <property type="evidence" value="ECO:0007669"/>
    <property type="project" value="UniProtKB-KW"/>
</dbReference>
<dbReference type="InterPro" id="IPR013785">
    <property type="entry name" value="Aldolase_TIM"/>
</dbReference>
<comment type="caution">
    <text evidence="6">The sequence shown here is derived from an EMBL/GenBank/DDBJ whole genome shotgun (WGS) entry which is preliminary data.</text>
</comment>
<evidence type="ECO:0000256" key="5">
    <source>
        <dbReference type="ARBA" id="ARBA00023014"/>
    </source>
</evidence>